<comment type="caution">
    <text evidence="4">The sequence shown here is derived from an EMBL/GenBank/DDBJ whole genome shotgun (WGS) entry which is preliminary data.</text>
</comment>
<evidence type="ECO:0000256" key="1">
    <source>
        <dbReference type="ARBA" id="ARBA00022603"/>
    </source>
</evidence>
<accession>A0A0W0YGN7</accession>
<dbReference type="Gene3D" id="1.25.40.10">
    <property type="entry name" value="Tetratricopeptide repeat domain"/>
    <property type="match status" value="1"/>
</dbReference>
<evidence type="ECO:0000313" key="4">
    <source>
        <dbReference type="EMBL" id="KTD56121.1"/>
    </source>
</evidence>
<protein>
    <recommendedName>
        <fullName evidence="6">Tryptophan halogenase</fullName>
    </recommendedName>
</protein>
<keyword evidence="1" id="KW-0489">Methyltransferase</keyword>
<dbReference type="GO" id="GO:0042826">
    <property type="term" value="F:histone deacetylase binding"/>
    <property type="evidence" value="ECO:0007669"/>
    <property type="project" value="TreeGrafter"/>
</dbReference>
<dbReference type="PANTHER" id="PTHR46165">
    <property type="entry name" value="SET AND MYND DOMAIN-CONTAINING PROTEIN 4"/>
    <property type="match status" value="1"/>
</dbReference>
<gene>
    <name evidence="4" type="ORF">Lsai_2251</name>
</gene>
<dbReference type="GO" id="GO:0005737">
    <property type="term" value="C:cytoplasm"/>
    <property type="evidence" value="ECO:0007669"/>
    <property type="project" value="TreeGrafter"/>
</dbReference>
<sequence>MKDFVIVGAGPIGLYWAARLAQIKETTGIPINIVVVDPRAGNYKRERIVSNEAIKSISSQFSIVMPSGKGIPSEAMYIRDFEKTLYEYCKSKGVKFKNGTFSGLSNNFVSYKDKEENIYKVKCDMIIDCSGSNRMVLKETNRLLNNEIFPIKTLGKNPHTNHFSCYMSLSSEEAMKLHIPDKIDPLTQARQLCQLRQKYGWPNFSFPVVDIRSAENEEGGVNYFIYYEVPDDLKDKEKSIQIDFLQDLLKLKYGFEDIEFTINSFGHFPVCPKYVDRPFYQNENLPTILPGGDCQIEPDYRKGIGIESGIERANFLFNTAYLTSKGLEFSFENYFMQVARYVSYHGNLIEKFYLQRQENINLTSLEQAKIILCSAAETAEKMEDIVSIASELKLLGNELFKKPNYESALECYLAAIHLHQRTETLTIDFVTLHSNACQACLKLNEHEKCIILANEGIKAHTEMKSEDKDILFKLLFRKASALNEIIKGLDVKTERKKLDECLENLTNTYELMLENSNENNTAFVKQIQSKIENITKKLPPPEEVSKNLYI</sequence>
<reference evidence="4 5" key="1">
    <citation type="submission" date="2015-11" db="EMBL/GenBank/DDBJ databases">
        <title>Genomic analysis of 38 Legionella species identifies large and diverse effector repertoires.</title>
        <authorList>
            <person name="Burstein D."/>
            <person name="Amaro F."/>
            <person name="Zusman T."/>
            <person name="Lifshitz Z."/>
            <person name="Cohen O."/>
            <person name="Gilbert J.A."/>
            <person name="Pupko T."/>
            <person name="Shuman H.A."/>
            <person name="Segal G."/>
        </authorList>
    </citation>
    <scope>NUCLEOTIDE SEQUENCE [LARGE SCALE GENOMIC DNA]</scope>
    <source>
        <strain evidence="4 5">Mt.St.Helens-4</strain>
    </source>
</reference>
<dbReference type="EMBL" id="LNYV01000034">
    <property type="protein sequence ID" value="KTD56121.1"/>
    <property type="molecule type" value="Genomic_DNA"/>
</dbReference>
<evidence type="ECO:0008006" key="6">
    <source>
        <dbReference type="Google" id="ProtNLM"/>
    </source>
</evidence>
<evidence type="ECO:0000256" key="2">
    <source>
        <dbReference type="ARBA" id="ARBA00022679"/>
    </source>
</evidence>
<dbReference type="InterPro" id="IPR036188">
    <property type="entry name" value="FAD/NAD-bd_sf"/>
</dbReference>
<proteinExistence type="predicted"/>
<keyword evidence="2" id="KW-0808">Transferase</keyword>
<keyword evidence="3" id="KW-0949">S-adenosyl-L-methionine</keyword>
<dbReference type="AlphaFoldDB" id="A0A0W0YGN7"/>
<dbReference type="SUPFAM" id="SSF48452">
    <property type="entry name" value="TPR-like"/>
    <property type="match status" value="1"/>
</dbReference>
<dbReference type="GO" id="GO:0032259">
    <property type="term" value="P:methylation"/>
    <property type="evidence" value="ECO:0007669"/>
    <property type="project" value="UniProtKB-KW"/>
</dbReference>
<evidence type="ECO:0000313" key="5">
    <source>
        <dbReference type="Proteomes" id="UP000054621"/>
    </source>
</evidence>
<dbReference type="InterPro" id="IPR052097">
    <property type="entry name" value="SET-MYND_domain_protein"/>
</dbReference>
<dbReference type="Gene3D" id="3.50.50.60">
    <property type="entry name" value="FAD/NAD(P)-binding domain"/>
    <property type="match status" value="1"/>
</dbReference>
<name>A0A0W0YGN7_9GAMM</name>
<dbReference type="PANTHER" id="PTHR46165:SF2">
    <property type="entry name" value="SET AND MYND DOMAIN-CONTAINING PROTEIN 4"/>
    <property type="match status" value="1"/>
</dbReference>
<dbReference type="RefSeq" id="WP_027270287.1">
    <property type="nucleotide sequence ID" value="NZ_CAAAJE010000006.1"/>
</dbReference>
<dbReference type="InterPro" id="IPR011990">
    <property type="entry name" value="TPR-like_helical_dom_sf"/>
</dbReference>
<dbReference type="SUPFAM" id="SSF51905">
    <property type="entry name" value="FAD/NAD(P)-binding domain"/>
    <property type="match status" value="1"/>
</dbReference>
<evidence type="ECO:0000256" key="3">
    <source>
        <dbReference type="ARBA" id="ARBA00022691"/>
    </source>
</evidence>
<dbReference type="GO" id="GO:0008168">
    <property type="term" value="F:methyltransferase activity"/>
    <property type="evidence" value="ECO:0007669"/>
    <property type="project" value="UniProtKB-KW"/>
</dbReference>
<dbReference type="PATRIC" id="fig|28087.4.peg.2425"/>
<organism evidence="4 5">
    <name type="scientific">Legionella sainthelensi</name>
    <dbReference type="NCBI Taxonomy" id="28087"/>
    <lineage>
        <taxon>Bacteria</taxon>
        <taxon>Pseudomonadati</taxon>
        <taxon>Pseudomonadota</taxon>
        <taxon>Gammaproteobacteria</taxon>
        <taxon>Legionellales</taxon>
        <taxon>Legionellaceae</taxon>
        <taxon>Legionella</taxon>
    </lineage>
</organism>
<dbReference type="Proteomes" id="UP000054621">
    <property type="component" value="Unassembled WGS sequence"/>
</dbReference>
<dbReference type="eggNOG" id="COG0457">
    <property type="taxonomic scope" value="Bacteria"/>
</dbReference>